<evidence type="ECO:0000313" key="6">
    <source>
        <dbReference type="EMBL" id="ACO09667.1"/>
    </source>
</evidence>
<proteinExistence type="evidence at transcript level"/>
<accession>C1BKW4</accession>
<evidence type="ECO:0000256" key="2">
    <source>
        <dbReference type="ARBA" id="ARBA00006374"/>
    </source>
</evidence>
<reference evidence="6" key="1">
    <citation type="submission" date="2009-03" db="EMBL/GenBank/DDBJ databases">
        <title>Osmerus mordax full-length cDNAs.</title>
        <authorList>
            <person name="von Schalburg K."/>
            <person name="Leong J."/>
            <person name="Cooper G."/>
            <person name="Davidson W.S."/>
            <person name="Koop B.F."/>
        </authorList>
    </citation>
    <scope>NUCLEOTIDE SEQUENCE</scope>
    <source>
        <tissue evidence="6">Brain</tissue>
    </source>
</reference>
<feature type="compositionally biased region" description="Acidic residues" evidence="5">
    <location>
        <begin position="345"/>
        <end position="359"/>
    </location>
</feature>
<feature type="region of interest" description="Disordered" evidence="5">
    <location>
        <begin position="343"/>
        <end position="362"/>
    </location>
</feature>
<dbReference type="PANTHER" id="PTHR13026:SF0">
    <property type="entry name" value="RIBOSOMAL RNA PROCESSING 1B"/>
    <property type="match status" value="1"/>
</dbReference>
<dbReference type="GO" id="GO:0005634">
    <property type="term" value="C:nucleus"/>
    <property type="evidence" value="ECO:0007669"/>
    <property type="project" value="UniProtKB-SubCell"/>
</dbReference>
<evidence type="ECO:0000256" key="5">
    <source>
        <dbReference type="SAM" id="MobiDB-lite"/>
    </source>
</evidence>
<dbReference type="InterPro" id="IPR010301">
    <property type="entry name" value="RRP1"/>
</dbReference>
<comment type="subcellular location">
    <subcellularLocation>
        <location evidence="1">Nucleus</location>
    </subcellularLocation>
</comment>
<sequence>MAPIQQEPEIQFAQRLASNEKHIRTKAIKKLRKYISVRSQRIKGGFSGDELLKLWKGLFYCLWMQDKPLLQEELSNQIAGLLHNFQSVDSQFQYLETFLQTIKREWTGIDRLRMDKFYQLVRLVFRQTFEMLKKKGWETSVLARFLELLTAQVLQSTSGAPCGLLFHIMDLYMTELAGVGSAELTAEQNLTFIKPFCKSAAKTKDRILLRAICNSIFSVIVDQAPFAIEDLMKEMKNARTEDSDSGQASEEENVKTRSVKKPSKKSSGKPTNDEDESFNLEDGLDIELPDDEGIGPVLQFDYGALADELFQLASRNNTPSFNRQKLYKVIKMLRDLSEGAFPQDEYPEEVSTDEDDDEMFGSRKRMKREIGLGEKEEENGASVGGQRALEMALLDSIADCCHFS</sequence>
<dbReference type="GO" id="GO:0030688">
    <property type="term" value="C:preribosome, small subunit precursor"/>
    <property type="evidence" value="ECO:0007669"/>
    <property type="project" value="InterPro"/>
</dbReference>
<organism evidence="6">
    <name type="scientific">Osmerus mordax</name>
    <name type="common">Rainbow smelt</name>
    <name type="synonym">Atherina mordax</name>
    <dbReference type="NCBI Taxonomy" id="8014"/>
    <lineage>
        <taxon>Eukaryota</taxon>
        <taxon>Metazoa</taxon>
        <taxon>Chordata</taxon>
        <taxon>Craniata</taxon>
        <taxon>Vertebrata</taxon>
        <taxon>Euteleostomi</taxon>
        <taxon>Actinopterygii</taxon>
        <taxon>Neopterygii</taxon>
        <taxon>Teleostei</taxon>
        <taxon>Stomiati</taxon>
        <taxon>Osmeriformes</taxon>
        <taxon>Osmeridae</taxon>
        <taxon>Osmerus</taxon>
    </lineage>
</organism>
<dbReference type="GO" id="GO:0006364">
    <property type="term" value="P:rRNA processing"/>
    <property type="evidence" value="ECO:0007669"/>
    <property type="project" value="UniProtKB-KW"/>
</dbReference>
<gene>
    <name evidence="6" type="primary">K0179</name>
</gene>
<name>C1BKW4_OSMMO</name>
<dbReference type="EMBL" id="BT075243">
    <property type="protein sequence ID" value="ACO09667.1"/>
    <property type="molecule type" value="mRNA"/>
</dbReference>
<keyword evidence="3" id="KW-0698">rRNA processing</keyword>
<evidence type="ECO:0000256" key="3">
    <source>
        <dbReference type="ARBA" id="ARBA00022552"/>
    </source>
</evidence>
<evidence type="ECO:0000256" key="4">
    <source>
        <dbReference type="ARBA" id="ARBA00023242"/>
    </source>
</evidence>
<comment type="similarity">
    <text evidence="2">Belongs to the RRP1 family.</text>
</comment>
<keyword evidence="4" id="KW-0539">Nucleus</keyword>
<evidence type="ECO:0000256" key="1">
    <source>
        <dbReference type="ARBA" id="ARBA00004123"/>
    </source>
</evidence>
<dbReference type="PANTHER" id="PTHR13026">
    <property type="entry name" value="NNP-1 PROTEIN NOVEL NUCLEAR PROTEIN 1 NOP52"/>
    <property type="match status" value="1"/>
</dbReference>
<dbReference type="AlphaFoldDB" id="C1BKW4"/>
<feature type="region of interest" description="Disordered" evidence="5">
    <location>
        <begin position="238"/>
        <end position="280"/>
    </location>
</feature>
<dbReference type="Pfam" id="PF05997">
    <property type="entry name" value="Nop52"/>
    <property type="match status" value="1"/>
</dbReference>
<protein>
    <submittedName>
        <fullName evidence="6">KIAA0179</fullName>
    </submittedName>
</protein>
<feature type="compositionally biased region" description="Basic residues" evidence="5">
    <location>
        <begin position="257"/>
        <end position="267"/>
    </location>
</feature>